<dbReference type="CDD" id="cd06661">
    <property type="entry name" value="GGCT_like"/>
    <property type="match status" value="1"/>
</dbReference>
<dbReference type="OrthoDB" id="8538589at2"/>
<keyword evidence="5" id="KW-0808">Transferase</keyword>
<organism evidence="5 6">
    <name type="scientific">Natribacillus halophilus</name>
    <dbReference type="NCBI Taxonomy" id="549003"/>
    <lineage>
        <taxon>Bacteria</taxon>
        <taxon>Bacillati</taxon>
        <taxon>Bacillota</taxon>
        <taxon>Bacilli</taxon>
        <taxon>Bacillales</taxon>
        <taxon>Bacillaceae</taxon>
        <taxon>Natribacillus</taxon>
    </lineage>
</organism>
<evidence type="ECO:0000313" key="5">
    <source>
        <dbReference type="EMBL" id="SDI74583.1"/>
    </source>
</evidence>
<dbReference type="InterPro" id="IPR036568">
    <property type="entry name" value="GGCT-like_sf"/>
</dbReference>
<evidence type="ECO:0000256" key="3">
    <source>
        <dbReference type="RuleBase" id="RU367036"/>
    </source>
</evidence>
<sequence>MTEHLVFVYGTLRKNERNAHLMETAELIAERAWTCGRLYDTDFDFPAMVISDDHRVYGELYRVDNAVLHALNLLEGYNGEGENNHYERVRRVIFTDQGEYEAYVYVYEGQQMDEKKAIVDGEWKGVENDV</sequence>
<evidence type="ECO:0000256" key="1">
    <source>
        <dbReference type="ARBA" id="ARBA00008861"/>
    </source>
</evidence>
<dbReference type="InterPro" id="IPR013024">
    <property type="entry name" value="GGCT-like"/>
</dbReference>
<feature type="active site" description="Proton acceptor" evidence="2">
    <location>
        <position position="75"/>
    </location>
</feature>
<protein>
    <recommendedName>
        <fullName evidence="3">Gamma-glutamylcyclotransferase family protein</fullName>
    </recommendedName>
</protein>
<dbReference type="InterPro" id="IPR039126">
    <property type="entry name" value="GGACT"/>
</dbReference>
<reference evidence="5 6" key="1">
    <citation type="submission" date="2016-10" db="EMBL/GenBank/DDBJ databases">
        <authorList>
            <person name="de Groot N.N."/>
        </authorList>
    </citation>
    <scope>NUCLEOTIDE SEQUENCE [LARGE SCALE GENOMIC DNA]</scope>
    <source>
        <strain evidence="5 6">DSM 21771</strain>
    </source>
</reference>
<dbReference type="Gene3D" id="3.10.490.10">
    <property type="entry name" value="Gamma-glutamyl cyclotransferase-like"/>
    <property type="match status" value="1"/>
</dbReference>
<accession>A0A1G8N339</accession>
<comment type="similarity">
    <text evidence="1 3">Belongs to the gamma-glutamylcyclotransferase family.</text>
</comment>
<dbReference type="Pfam" id="PF06094">
    <property type="entry name" value="GGACT"/>
    <property type="match status" value="1"/>
</dbReference>
<name>A0A1G8N339_9BACI</name>
<dbReference type="GO" id="GO:0005829">
    <property type="term" value="C:cytosol"/>
    <property type="evidence" value="ECO:0007669"/>
    <property type="project" value="TreeGrafter"/>
</dbReference>
<dbReference type="PANTHER" id="PTHR12510">
    <property type="entry name" value="TROPONIN C-AKIN-1 PROTEIN"/>
    <property type="match status" value="1"/>
</dbReference>
<dbReference type="Proteomes" id="UP000198853">
    <property type="component" value="Unassembled WGS sequence"/>
</dbReference>
<gene>
    <name evidence="5" type="ORF">SAMN04488123_105176</name>
</gene>
<dbReference type="SUPFAM" id="SSF110857">
    <property type="entry name" value="Gamma-glutamyl cyclotransferase-like"/>
    <property type="match status" value="1"/>
</dbReference>
<evidence type="ECO:0000313" key="6">
    <source>
        <dbReference type="Proteomes" id="UP000198853"/>
    </source>
</evidence>
<keyword evidence="6" id="KW-1185">Reference proteome</keyword>
<dbReference type="InterPro" id="IPR009288">
    <property type="entry name" value="AIG2-like_dom"/>
</dbReference>
<dbReference type="PANTHER" id="PTHR12510:SF4">
    <property type="entry name" value="GAMMA-GLUTAMYLAMINECYCLOTRANSFERASE"/>
    <property type="match status" value="1"/>
</dbReference>
<dbReference type="GO" id="GO:0061929">
    <property type="term" value="F:gamma-glutamylaminecyclotransferase activity"/>
    <property type="evidence" value="ECO:0007669"/>
    <property type="project" value="InterPro"/>
</dbReference>
<evidence type="ECO:0000259" key="4">
    <source>
        <dbReference type="Pfam" id="PF06094"/>
    </source>
</evidence>
<dbReference type="AlphaFoldDB" id="A0A1G8N339"/>
<feature type="domain" description="Gamma-glutamylcyclotransferase AIG2-like" evidence="4">
    <location>
        <begin position="6"/>
        <end position="124"/>
    </location>
</feature>
<proteinExistence type="inferred from homology"/>
<dbReference type="RefSeq" id="WP_090397795.1">
    <property type="nucleotide sequence ID" value="NZ_FNEN01000005.1"/>
</dbReference>
<dbReference type="GO" id="GO:0016740">
    <property type="term" value="F:transferase activity"/>
    <property type="evidence" value="ECO:0007669"/>
    <property type="project" value="UniProtKB-KW"/>
</dbReference>
<evidence type="ECO:0000256" key="2">
    <source>
        <dbReference type="PIRSR" id="PIRSR639126-1"/>
    </source>
</evidence>
<dbReference type="EMBL" id="FNEN01000005">
    <property type="protein sequence ID" value="SDI74583.1"/>
    <property type="molecule type" value="Genomic_DNA"/>
</dbReference>